<dbReference type="Proteomes" id="UP000030669">
    <property type="component" value="Unassembled WGS sequence"/>
</dbReference>
<dbReference type="InterPro" id="IPR036047">
    <property type="entry name" value="F-box-like_dom_sf"/>
</dbReference>
<dbReference type="HOGENOM" id="CLU_605669_0_0_1"/>
<dbReference type="Pfam" id="PF12937">
    <property type="entry name" value="F-box-like"/>
    <property type="match status" value="1"/>
</dbReference>
<dbReference type="SMART" id="SM00256">
    <property type="entry name" value="FBOX"/>
    <property type="match status" value="1"/>
</dbReference>
<gene>
    <name evidence="3" type="ORF">GLOTRDRAFT_137175</name>
</gene>
<sequence>MPALSKNIQHLHPEVLVTIFSLLSYCDILRCQRVCRHFRDVFNASALLRYLVELEICGYEDLPAKTLLGYVERSQCLQDYHATWKTPNPRFSKSTSLDYSPFNDTEERQFKFRFKLHDDVLVASTERHGDNSPPHYTKSFDCMRVFQFSAVGRDERNFTHVFDMAYDAFQFDPIQDLLIVGYLEHGELFTSEGCTILKPLSLRSGAVHPEASTPEICLPILSTTFIKMEICGDFIATKLVGALSKVLMINWKDGSFCVLEPPPSPETHGVVDFLFLSEIFLVTVMTRRHGQGHVLVIYSAAEGSWSGRIQSAIFHLPEHATSGAIVDIDETVLQTSLDRSLRGDEGSPPAFRPSSLSADILCLRRTTVIRDLDNAEDDPEDWDLETIRHTAVMFVPAMLGLMNSAIQNTEDNTPPEFHWFAWGPSCSRWFRELSILDPLGANIPLYGYHIICRHGVLDFNPVDIARDMGRTQERTDSASQADRSTSGSLSQHEFVTEATTVPGEEIFAYDVTTTLPFRVVPFKTVPDIPGISCISSPNASPAIVQWQMGVGDSGKPSQMHFLTF</sequence>
<dbReference type="GeneID" id="19303699"/>
<feature type="region of interest" description="Disordered" evidence="1">
    <location>
        <begin position="471"/>
        <end position="493"/>
    </location>
</feature>
<evidence type="ECO:0000256" key="1">
    <source>
        <dbReference type="SAM" id="MobiDB-lite"/>
    </source>
</evidence>
<dbReference type="SUPFAM" id="SSF81383">
    <property type="entry name" value="F-box domain"/>
    <property type="match status" value="1"/>
</dbReference>
<reference evidence="3 4" key="1">
    <citation type="journal article" date="2012" name="Science">
        <title>The Paleozoic origin of enzymatic lignin decomposition reconstructed from 31 fungal genomes.</title>
        <authorList>
            <person name="Floudas D."/>
            <person name="Binder M."/>
            <person name="Riley R."/>
            <person name="Barry K."/>
            <person name="Blanchette R.A."/>
            <person name="Henrissat B."/>
            <person name="Martinez A.T."/>
            <person name="Otillar R."/>
            <person name="Spatafora J.W."/>
            <person name="Yadav J.S."/>
            <person name="Aerts A."/>
            <person name="Benoit I."/>
            <person name="Boyd A."/>
            <person name="Carlson A."/>
            <person name="Copeland A."/>
            <person name="Coutinho P.M."/>
            <person name="de Vries R.P."/>
            <person name="Ferreira P."/>
            <person name="Findley K."/>
            <person name="Foster B."/>
            <person name="Gaskell J."/>
            <person name="Glotzer D."/>
            <person name="Gorecki P."/>
            <person name="Heitman J."/>
            <person name="Hesse C."/>
            <person name="Hori C."/>
            <person name="Igarashi K."/>
            <person name="Jurgens J.A."/>
            <person name="Kallen N."/>
            <person name="Kersten P."/>
            <person name="Kohler A."/>
            <person name="Kuees U."/>
            <person name="Kumar T.K.A."/>
            <person name="Kuo A."/>
            <person name="LaButti K."/>
            <person name="Larrondo L.F."/>
            <person name="Lindquist E."/>
            <person name="Ling A."/>
            <person name="Lombard V."/>
            <person name="Lucas S."/>
            <person name="Lundell T."/>
            <person name="Martin R."/>
            <person name="McLaughlin D.J."/>
            <person name="Morgenstern I."/>
            <person name="Morin E."/>
            <person name="Murat C."/>
            <person name="Nagy L.G."/>
            <person name="Nolan M."/>
            <person name="Ohm R.A."/>
            <person name="Patyshakuliyeva A."/>
            <person name="Rokas A."/>
            <person name="Ruiz-Duenas F.J."/>
            <person name="Sabat G."/>
            <person name="Salamov A."/>
            <person name="Samejima M."/>
            <person name="Schmutz J."/>
            <person name="Slot J.C."/>
            <person name="St John F."/>
            <person name="Stenlid J."/>
            <person name="Sun H."/>
            <person name="Sun S."/>
            <person name="Syed K."/>
            <person name="Tsang A."/>
            <person name="Wiebenga A."/>
            <person name="Young D."/>
            <person name="Pisabarro A."/>
            <person name="Eastwood D.C."/>
            <person name="Martin F."/>
            <person name="Cullen D."/>
            <person name="Grigoriev I.V."/>
            <person name="Hibbett D.S."/>
        </authorList>
    </citation>
    <scope>NUCLEOTIDE SEQUENCE [LARGE SCALE GENOMIC DNA]</scope>
    <source>
        <strain evidence="3 4">ATCC 11539</strain>
    </source>
</reference>
<dbReference type="EMBL" id="KB469298">
    <property type="protein sequence ID" value="EPQ58462.1"/>
    <property type="molecule type" value="Genomic_DNA"/>
</dbReference>
<evidence type="ECO:0000259" key="2">
    <source>
        <dbReference type="PROSITE" id="PS50181"/>
    </source>
</evidence>
<name>S7QGC2_GLOTA</name>
<dbReference type="OMA" id="CEITHSL"/>
<dbReference type="OrthoDB" id="2745718at2759"/>
<dbReference type="RefSeq" id="XP_007863633.1">
    <property type="nucleotide sequence ID" value="XM_007865442.1"/>
</dbReference>
<dbReference type="Gene3D" id="1.20.1280.50">
    <property type="match status" value="1"/>
</dbReference>
<organism evidence="3 4">
    <name type="scientific">Gloeophyllum trabeum (strain ATCC 11539 / FP-39264 / Madison 617)</name>
    <name type="common">Brown rot fungus</name>
    <dbReference type="NCBI Taxonomy" id="670483"/>
    <lineage>
        <taxon>Eukaryota</taxon>
        <taxon>Fungi</taxon>
        <taxon>Dikarya</taxon>
        <taxon>Basidiomycota</taxon>
        <taxon>Agaricomycotina</taxon>
        <taxon>Agaricomycetes</taxon>
        <taxon>Gloeophyllales</taxon>
        <taxon>Gloeophyllaceae</taxon>
        <taxon>Gloeophyllum</taxon>
    </lineage>
</organism>
<dbReference type="CDD" id="cd09917">
    <property type="entry name" value="F-box_SF"/>
    <property type="match status" value="1"/>
</dbReference>
<evidence type="ECO:0000313" key="3">
    <source>
        <dbReference type="EMBL" id="EPQ58462.1"/>
    </source>
</evidence>
<dbReference type="KEGG" id="gtr:GLOTRDRAFT_137175"/>
<dbReference type="InterPro" id="IPR001810">
    <property type="entry name" value="F-box_dom"/>
</dbReference>
<keyword evidence="4" id="KW-1185">Reference proteome</keyword>
<accession>S7QGC2</accession>
<dbReference type="AlphaFoldDB" id="S7QGC2"/>
<protein>
    <recommendedName>
        <fullName evidence="2">F-box domain-containing protein</fullName>
    </recommendedName>
</protein>
<feature type="domain" description="F-box" evidence="2">
    <location>
        <begin position="5"/>
        <end position="51"/>
    </location>
</feature>
<evidence type="ECO:0000313" key="4">
    <source>
        <dbReference type="Proteomes" id="UP000030669"/>
    </source>
</evidence>
<dbReference type="PROSITE" id="PS50181">
    <property type="entry name" value="FBOX"/>
    <property type="match status" value="1"/>
</dbReference>
<feature type="compositionally biased region" description="Polar residues" evidence="1">
    <location>
        <begin position="477"/>
        <end position="493"/>
    </location>
</feature>
<proteinExistence type="predicted"/>